<gene>
    <name evidence="2" type="primary">Acey_s0012.g1840</name>
    <name evidence="2" type="ORF">Y032_0012g1840</name>
</gene>
<evidence type="ECO:0008006" key="4">
    <source>
        <dbReference type="Google" id="ProtNLM"/>
    </source>
</evidence>
<proteinExistence type="predicted"/>
<comment type="caution">
    <text evidence="2">The sequence shown here is derived from an EMBL/GenBank/DDBJ whole genome shotgun (WGS) entry which is preliminary data.</text>
</comment>
<sequence length="100" mass="11100">MYGKGGAVLLASFGVTALSAAAWPTRAGCYCQQQLLYSDDDQLPPQFAPPDNIILLSIDIHSTTPKSLLIYRHVEDFKDVAFSCSEWNMHIFAQKGFFNV</sequence>
<evidence type="ECO:0000313" key="2">
    <source>
        <dbReference type="EMBL" id="EYC25357.1"/>
    </source>
</evidence>
<evidence type="ECO:0000256" key="1">
    <source>
        <dbReference type="SAM" id="SignalP"/>
    </source>
</evidence>
<accession>A0A016VE88</accession>
<dbReference type="EMBL" id="JARK01001348">
    <property type="protein sequence ID" value="EYC25357.1"/>
    <property type="molecule type" value="Genomic_DNA"/>
</dbReference>
<organism evidence="2 3">
    <name type="scientific">Ancylostoma ceylanicum</name>
    <dbReference type="NCBI Taxonomy" id="53326"/>
    <lineage>
        <taxon>Eukaryota</taxon>
        <taxon>Metazoa</taxon>
        <taxon>Ecdysozoa</taxon>
        <taxon>Nematoda</taxon>
        <taxon>Chromadorea</taxon>
        <taxon>Rhabditida</taxon>
        <taxon>Rhabditina</taxon>
        <taxon>Rhabditomorpha</taxon>
        <taxon>Strongyloidea</taxon>
        <taxon>Ancylostomatidae</taxon>
        <taxon>Ancylostomatinae</taxon>
        <taxon>Ancylostoma</taxon>
    </lineage>
</organism>
<dbReference type="Proteomes" id="UP000024635">
    <property type="component" value="Unassembled WGS sequence"/>
</dbReference>
<feature type="chain" id="PRO_5001489329" description="Secreted protein" evidence="1">
    <location>
        <begin position="22"/>
        <end position="100"/>
    </location>
</feature>
<keyword evidence="1" id="KW-0732">Signal</keyword>
<name>A0A016VE88_9BILA</name>
<feature type="signal peptide" evidence="1">
    <location>
        <begin position="1"/>
        <end position="21"/>
    </location>
</feature>
<evidence type="ECO:0000313" key="3">
    <source>
        <dbReference type="Proteomes" id="UP000024635"/>
    </source>
</evidence>
<reference evidence="3" key="1">
    <citation type="journal article" date="2015" name="Nat. Genet.">
        <title>The genome and transcriptome of the zoonotic hookworm Ancylostoma ceylanicum identify infection-specific gene families.</title>
        <authorList>
            <person name="Schwarz E.M."/>
            <person name="Hu Y."/>
            <person name="Antoshechkin I."/>
            <person name="Miller M.M."/>
            <person name="Sternberg P.W."/>
            <person name="Aroian R.V."/>
        </authorList>
    </citation>
    <scope>NUCLEOTIDE SEQUENCE</scope>
    <source>
        <strain evidence="3">HY135</strain>
    </source>
</reference>
<keyword evidence="3" id="KW-1185">Reference proteome</keyword>
<protein>
    <recommendedName>
        <fullName evidence="4">Secreted protein</fullName>
    </recommendedName>
</protein>
<dbReference type="AlphaFoldDB" id="A0A016VE88"/>